<keyword evidence="2" id="KW-0963">Cytoplasm</keyword>
<evidence type="ECO:0000259" key="6">
    <source>
        <dbReference type="Pfam" id="PF13001"/>
    </source>
</evidence>
<feature type="domain" description="Proteasome adapter and scaffold protein ECM29 HEAT-repeat" evidence="8">
    <location>
        <begin position="1338"/>
        <end position="1499"/>
    </location>
</feature>
<feature type="domain" description="Proteasome component Ecm29 N-terminal" evidence="6">
    <location>
        <begin position="30"/>
        <end position="520"/>
    </location>
</feature>
<organism evidence="9 10">
    <name type="scientific">Drosophila albomicans</name>
    <name type="common">Fruit fly</name>
    <dbReference type="NCBI Taxonomy" id="7291"/>
    <lineage>
        <taxon>Eukaryota</taxon>
        <taxon>Metazoa</taxon>
        <taxon>Ecdysozoa</taxon>
        <taxon>Arthropoda</taxon>
        <taxon>Hexapoda</taxon>
        <taxon>Insecta</taxon>
        <taxon>Pterygota</taxon>
        <taxon>Neoptera</taxon>
        <taxon>Endopterygota</taxon>
        <taxon>Diptera</taxon>
        <taxon>Brachycera</taxon>
        <taxon>Muscomorpha</taxon>
        <taxon>Ephydroidea</taxon>
        <taxon>Drosophilidae</taxon>
        <taxon>Drosophila</taxon>
    </lineage>
</organism>
<evidence type="ECO:0000256" key="5">
    <source>
        <dbReference type="SAM" id="MobiDB-lite"/>
    </source>
</evidence>
<dbReference type="InterPro" id="IPR055444">
    <property type="entry name" value="ARM_ECM29"/>
</dbReference>
<dbReference type="GO" id="GO:0060090">
    <property type="term" value="F:molecular adaptor activity"/>
    <property type="evidence" value="ECO:0007669"/>
    <property type="project" value="InterPro"/>
</dbReference>
<evidence type="ECO:0000256" key="2">
    <source>
        <dbReference type="ARBA" id="ARBA00022490"/>
    </source>
</evidence>
<dbReference type="GO" id="GO:0005737">
    <property type="term" value="C:cytoplasm"/>
    <property type="evidence" value="ECO:0007669"/>
    <property type="project" value="UniProtKB-SubCell"/>
</dbReference>
<sequence>MHWQHCQTLNKKRKISKMETAGPGAEIELLERVLLRLGNADTDEKLETTVGKFLTPVILKINSPDNVVRTKVVEVLTHIKRRVTSRGQVQIPVEALLDQYAAPDSTTFLKNFAIIFISMGFPRLPLETQAALAAKIVGCESKMENYQDKLFTLLLPILSDMKIPDDPAQRAELLKLKDKPAIRASFLSLLQDVLLLPYGITQEQDVPPGLSPYSFKRVIANNWRAEELEKIKKGIVRFLCASVFSDNEIFVLLVVASADTRFSVATPAIAELSKLCTMLDFNNPAVTSALYTLFIGQQNPITERQTRPCCARVRQKLLQYLIKCRGKSINVGKGLQVIFDGLFGTNTNQKCKVLALQFVELVLKDGPREVVSKVSKVILTGITKVIGRDSVEPNDVQNAAYSALAQHARSFPQDVSQDLKLVLGYFNNLANCEANLHSSIREALVSMAPAFAWKTKTKSDAMDVDGDPSEVHLDGQQHLLLAMLLDNAESKIQIVQNVTSVFLTSCYPEFYAPARYLLLLIAGERNSLRENVTTYLYGTSKKDHVNYSMLTSIDQTVKHDTESISDFNHLSMEQRRVVLPSFPVLMAHVHDMSNKRLKKSTSCVVVGRTKLPYTLEVYEEILDYLRLCLWYSAGVVAAPGDEKYTRELRNYIKTNYDEEETNALHQYMQFVQRGVEAKRTESSLLCLYDLLNAAPELFASKQLHLLEPLSNSLKDVSEVMRINVAQVYGILWAYGMQDDKFDQEVKDCLSNLPQRTLEHKHGWLLVLGHAFNRKIEHLNEQKIRKDYGQWTEFINAVKVIAKMLCDTRWLLVSAAVKCTSMIGKSVEIPNVQVEIQVQCSNNDDDDDEELAEYKSIEASTKMIIFGVVFQLLRSTSARQKIREEAAKCLGYLAIGDGAHFTKRNLDKFLTLAKVQKDAALNIAISEAIVITLCGYDVNRGPPSETFQNIHCSDVDFEQFLTALIRLVTEPNPQSRQAISVWLLAVVKHCSNRPAVLGKKQLLQFAFTELLSDDSEFVQDVASRGLGLVYALSDSNSQTDLANSLLDQLIGGKRQVNQVSGDTELFAEGMLGKTPTGGNITTYKELCSLASDLNQPDMIYQFMQLANHNAAWTSKLGAAFGLKTLSAESRQKMQPYLGKIIPRLYRYKYDPTPKIQNSMISIWDTIVIDSKEITEQYYWEILRELLDNLTCTEWRVRIACCLAVRDLLKRPNGLRLRTEEQLPIVASTAVTNSPRRVTPETMEVDELPEPELRELWYQLFRVMDDIHEGTRMTAHGTAAFLGKLCVLASSLEHGKSGTAVAASILPYLLEVGVGHKVADIRKVSIKTISDMIDSSGALIAPHLATLIPCLLRATGELENTKLSYVSTRLGADNEAQEAVDSLRAEAAKSHHTMETINKCVRFIDYQVLERMTPELLELIKTSINLGTKIGCAHFVCLISIRLGKEMTPLVGKYLGACFSGLKDRNITVRKYNASAIGHLVGLAKEQSIKNLFGKLDDLYMEQPTNRSIPLTIQSINKRHHELLKDYMDCMLPLIFFGMHEEQTEENKANIELWKDLWNDISPGDAGIRLNLHVIIPKLESSLTDASWSRKAQAANVIQNIATRLSSSLEEADRVRLIKLLLSGLQGRTFEGKERLLQALAALCKNLDRQHDICGNIIEAAMREARKQEPLYRTMALPALGDILDVLEADRFEEVYDMIWYLLEKKELRSADSDDDDEPSSSTAKKELTADERNKKAQTLNKLKEVVWETLGKSWPKHAIITQHRYQLFFAENCTSILSESTRPVQVSLLAALTKYVERLYIFEETAKLPEMPVERKNLEKKPKTDAPPPLQTREAIVQKICSDVLAAVTLAAGVPHTGLKKEALNIVLMLIKRLSPKRDQTTLNLLKQNFEMNLKVSTRLRTRGSLSHQGYRGKT</sequence>
<dbReference type="GeneID" id="117566961"/>
<dbReference type="GO" id="GO:0036503">
    <property type="term" value="P:ERAD pathway"/>
    <property type="evidence" value="ECO:0007669"/>
    <property type="project" value="TreeGrafter"/>
</dbReference>
<dbReference type="Gene3D" id="1.25.10.10">
    <property type="entry name" value="Leucine-rich Repeat Variant"/>
    <property type="match status" value="3"/>
</dbReference>
<dbReference type="Pfam" id="PF24492">
    <property type="entry name" value="HEAT_ECM29"/>
    <property type="match status" value="1"/>
</dbReference>
<dbReference type="InterPro" id="IPR011989">
    <property type="entry name" value="ARM-like"/>
</dbReference>
<dbReference type="PANTHER" id="PTHR23346">
    <property type="entry name" value="TRANSLATIONAL ACTIVATOR GCN1-RELATED"/>
    <property type="match status" value="1"/>
</dbReference>
<evidence type="ECO:0000256" key="4">
    <source>
        <dbReference type="ARBA" id="ARBA00022942"/>
    </source>
</evidence>
<dbReference type="OrthoDB" id="16066at2759"/>
<comment type="subcellular location">
    <subcellularLocation>
        <location evidence="1">Cytoplasm</location>
    </subcellularLocation>
</comment>
<evidence type="ECO:0000259" key="7">
    <source>
        <dbReference type="Pfam" id="PF23702"/>
    </source>
</evidence>
<dbReference type="Proteomes" id="UP000515160">
    <property type="component" value="Chromosome 3"/>
</dbReference>
<dbReference type="GO" id="GO:0000502">
    <property type="term" value="C:proteasome complex"/>
    <property type="evidence" value="ECO:0007669"/>
    <property type="project" value="UniProtKB-KW"/>
</dbReference>
<keyword evidence="3" id="KW-0677">Repeat</keyword>
<dbReference type="PANTHER" id="PTHR23346:SF19">
    <property type="entry name" value="PROTEASOME ADAPTER AND SCAFFOLD PROTEIN ECM29"/>
    <property type="match status" value="1"/>
</dbReference>
<evidence type="ECO:0000256" key="1">
    <source>
        <dbReference type="ARBA" id="ARBA00004496"/>
    </source>
</evidence>
<dbReference type="Pfam" id="PF13001">
    <property type="entry name" value="ECM29_N"/>
    <property type="match status" value="1"/>
</dbReference>
<dbReference type="Pfam" id="PF23731">
    <property type="entry name" value="ARM_ECM29_C"/>
    <property type="match status" value="1"/>
</dbReference>
<keyword evidence="4 10" id="KW-0647">Proteasome</keyword>
<gene>
    <name evidence="10" type="primary">LOC117566961</name>
</gene>
<evidence type="ECO:0000256" key="3">
    <source>
        <dbReference type="ARBA" id="ARBA00022737"/>
    </source>
</evidence>
<feature type="domain" description="ECM29 ARM-like repeats" evidence="7">
    <location>
        <begin position="638"/>
        <end position="785"/>
    </location>
</feature>
<evidence type="ECO:0000313" key="10">
    <source>
        <dbReference type="RefSeq" id="XP_034102502.1"/>
    </source>
</evidence>
<dbReference type="GO" id="GO:0043248">
    <property type="term" value="P:proteasome assembly"/>
    <property type="evidence" value="ECO:0007669"/>
    <property type="project" value="InterPro"/>
</dbReference>
<dbReference type="Pfam" id="PF23702">
    <property type="entry name" value="ARM_ECM29"/>
    <property type="match status" value="1"/>
</dbReference>
<keyword evidence="9" id="KW-1185">Reference proteome</keyword>
<proteinExistence type="predicted"/>
<dbReference type="GO" id="GO:0005634">
    <property type="term" value="C:nucleus"/>
    <property type="evidence" value="ECO:0007669"/>
    <property type="project" value="TreeGrafter"/>
</dbReference>
<evidence type="ECO:0000259" key="8">
    <source>
        <dbReference type="Pfam" id="PF24492"/>
    </source>
</evidence>
<dbReference type="InterPro" id="IPR024372">
    <property type="entry name" value="Ecm29_N"/>
</dbReference>
<evidence type="ECO:0000313" key="9">
    <source>
        <dbReference type="Proteomes" id="UP000515160"/>
    </source>
</evidence>
<dbReference type="InterPro" id="IPR016024">
    <property type="entry name" value="ARM-type_fold"/>
</dbReference>
<protein>
    <submittedName>
        <fullName evidence="10">Proteasome-associated protein ECM29 homolog</fullName>
    </submittedName>
</protein>
<dbReference type="SUPFAM" id="SSF48371">
    <property type="entry name" value="ARM repeat"/>
    <property type="match status" value="3"/>
</dbReference>
<accession>A0A6P8XZP3</accession>
<dbReference type="InterPro" id="IPR055443">
    <property type="entry name" value="HEAT_ECM29"/>
</dbReference>
<name>A0A6P8XZP3_DROAB</name>
<reference evidence="10" key="1">
    <citation type="submission" date="2025-08" db="UniProtKB">
        <authorList>
            <consortium name="RefSeq"/>
        </authorList>
    </citation>
    <scope>IDENTIFICATION</scope>
    <source>
        <strain evidence="10">15112-1751.03</strain>
        <tissue evidence="10">Whole Adult</tissue>
    </source>
</reference>
<feature type="compositionally biased region" description="Basic and acidic residues" evidence="5">
    <location>
        <begin position="1722"/>
        <end position="1731"/>
    </location>
</feature>
<feature type="region of interest" description="Disordered" evidence="5">
    <location>
        <begin position="1709"/>
        <end position="1731"/>
    </location>
</feature>
<dbReference type="RefSeq" id="XP_034102502.1">
    <property type="nucleotide sequence ID" value="XM_034246611.2"/>
</dbReference>